<dbReference type="EMBL" id="CP132306">
    <property type="protein sequence ID" value="WLS01026.1"/>
    <property type="molecule type" value="Genomic_DNA"/>
</dbReference>
<proteinExistence type="predicted"/>
<keyword evidence="1" id="KW-0614">Plasmid</keyword>
<keyword evidence="2" id="KW-1185">Reference proteome</keyword>
<reference evidence="1 2" key="1">
    <citation type="submission" date="2023-08" db="EMBL/GenBank/DDBJ databases">
        <title>Pathogen: clinical or host-associated sample.</title>
        <authorList>
            <person name="Hergert J."/>
            <person name="Casey R."/>
            <person name="Wagner J."/>
            <person name="Young E.L."/>
            <person name="Oakeson K.F."/>
        </authorList>
    </citation>
    <scope>NUCLEOTIDE SEQUENCE [LARGE SCALE GENOMIC DNA]</scope>
    <source>
        <strain evidence="1 2">1760953</strain>
        <plasmid evidence="1 2">unnamed4</plasmid>
    </source>
</reference>
<evidence type="ECO:0000313" key="1">
    <source>
        <dbReference type="EMBL" id="WLS01026.1"/>
    </source>
</evidence>
<dbReference type="AlphaFoldDB" id="A0AA50CQN3"/>
<evidence type="ECO:0000313" key="2">
    <source>
        <dbReference type="Proteomes" id="UP001234585"/>
    </source>
</evidence>
<geneLocation type="plasmid" evidence="1 2">
    <name>unnamed4</name>
</geneLocation>
<sequence>MSKLDILALYTKLSGFKVQVSANRLGCTSRFARVVHDRLIDVLDLHIATCRRAMSYERRARLEHRLSLEARLWDQYHDCLGDLECGSRAAYPWHLLDHVVRDPDLGGYRHPVAGVWCKGPIPEWMTVSCEHLDGLGAIIEAIAGETGLRFTVYLTSMSIGPEGPNGLDPDVYENPARAG</sequence>
<name>A0AA50CQN3_9HYPH</name>
<gene>
    <name evidence="1" type="ORF">Q9313_26895</name>
</gene>
<accession>A0AA50CQN3</accession>
<dbReference type="RefSeq" id="WP_306041230.1">
    <property type="nucleotide sequence ID" value="NZ_CP132306.1"/>
</dbReference>
<dbReference type="Proteomes" id="UP001234585">
    <property type="component" value="Plasmid unnamed4"/>
</dbReference>
<organism evidence="1 2">
    <name type="scientific">Shinella sumterensis</name>
    <dbReference type="NCBI Taxonomy" id="1967501"/>
    <lineage>
        <taxon>Bacteria</taxon>
        <taxon>Pseudomonadati</taxon>
        <taxon>Pseudomonadota</taxon>
        <taxon>Alphaproteobacteria</taxon>
        <taxon>Hyphomicrobiales</taxon>
        <taxon>Rhizobiaceae</taxon>
        <taxon>Shinella</taxon>
    </lineage>
</organism>
<protein>
    <submittedName>
        <fullName evidence="1">Uncharacterized protein</fullName>
    </submittedName>
</protein>